<protein>
    <recommendedName>
        <fullName evidence="3">Glabrous enhancer-binding protein-like DBD domain-containing protein</fullName>
    </recommendedName>
</protein>
<dbReference type="Pfam" id="PF04504">
    <property type="entry name" value="GeBP-like_DBD"/>
    <property type="match status" value="1"/>
</dbReference>
<feature type="region of interest" description="Disordered" evidence="2">
    <location>
        <begin position="203"/>
        <end position="243"/>
    </location>
</feature>
<dbReference type="InterPro" id="IPR007592">
    <property type="entry name" value="GEBP"/>
</dbReference>
<evidence type="ECO:0000256" key="2">
    <source>
        <dbReference type="SAM" id="MobiDB-lite"/>
    </source>
</evidence>
<comment type="similarity">
    <text evidence="1">Belongs to the GeBP family.</text>
</comment>
<accession>A0A1J3ESN7</accession>
<gene>
    <name evidence="4" type="ORF">LC_TR3330_c0_g1_i1_g.12814</name>
</gene>
<dbReference type="GO" id="GO:0006355">
    <property type="term" value="P:regulation of DNA-templated transcription"/>
    <property type="evidence" value="ECO:0007669"/>
    <property type="project" value="InterPro"/>
</dbReference>
<evidence type="ECO:0000259" key="3">
    <source>
        <dbReference type="Pfam" id="PF04504"/>
    </source>
</evidence>
<dbReference type="PANTHER" id="PTHR31662:SF61">
    <property type="entry name" value="GLABROUS1 ENHANCER-BINDING PROTEIN-LIKE 3"/>
    <property type="match status" value="1"/>
</dbReference>
<sequence length="335" mass="38606">MVVKRRLRHRGDSSVTKSDCLGIRNNGQPLPSSPLRRIHDDEVSGMEAMLRRAKQQKTTTAKTPMSSSVSKMNWTRNDELIILASIVDYEKDTKLSYQSDWDAFYGYIIGSIEANFSKKQLKDKIRNLVKRFTDNQANRKRLSFSTEDDEIFKLSMLIWGTNETECENVDQDKVLDNKDVPCAEREHEPLDENMDQEKDATYAEPERVDEMVDQEKEDVPSAEDERVNENVDQEKDHVRETEHEPVSNISMEIGKGEKEKSEEDGVLQDALEALTLFQSLGKCQQNMMLQNLKNLGEQKRRELSDEWKALFYEEMKLKIKILSFSAKLANAGVSD</sequence>
<dbReference type="EMBL" id="GEVK01018498">
    <property type="protein sequence ID" value="JAU34334.1"/>
    <property type="molecule type" value="Transcribed_RNA"/>
</dbReference>
<proteinExistence type="inferred from homology"/>
<dbReference type="AlphaFoldDB" id="A0A1J3ESN7"/>
<evidence type="ECO:0000256" key="1">
    <source>
        <dbReference type="ARBA" id="ARBA00010820"/>
    </source>
</evidence>
<feature type="domain" description="Glabrous enhancer-binding protein-like DBD" evidence="3">
    <location>
        <begin position="71"/>
        <end position="160"/>
    </location>
</feature>
<reference evidence="4" key="1">
    <citation type="submission" date="2016-07" db="EMBL/GenBank/DDBJ databases">
        <title>De novo transcriptome assembly of four accessions of the metal hyperaccumulator plant Noccaea caerulescens.</title>
        <authorList>
            <person name="Blande D."/>
            <person name="Halimaa P."/>
            <person name="Tervahauta A.I."/>
            <person name="Aarts M.G."/>
            <person name="Karenlampi S.O."/>
        </authorList>
    </citation>
    <scope>NUCLEOTIDE SEQUENCE</scope>
</reference>
<name>A0A1J3ESN7_NOCCA</name>
<dbReference type="GO" id="GO:0005634">
    <property type="term" value="C:nucleus"/>
    <property type="evidence" value="ECO:0007669"/>
    <property type="project" value="TreeGrafter"/>
</dbReference>
<dbReference type="InterPro" id="IPR053932">
    <property type="entry name" value="GeBP-like_DBD"/>
</dbReference>
<feature type="region of interest" description="Disordered" evidence="2">
    <location>
        <begin position="1"/>
        <end position="31"/>
    </location>
</feature>
<organism evidence="4">
    <name type="scientific">Noccaea caerulescens</name>
    <name type="common">Alpine penny-cress</name>
    <name type="synonym">Thlaspi caerulescens</name>
    <dbReference type="NCBI Taxonomy" id="107243"/>
    <lineage>
        <taxon>Eukaryota</taxon>
        <taxon>Viridiplantae</taxon>
        <taxon>Streptophyta</taxon>
        <taxon>Embryophyta</taxon>
        <taxon>Tracheophyta</taxon>
        <taxon>Spermatophyta</taxon>
        <taxon>Magnoliopsida</taxon>
        <taxon>eudicotyledons</taxon>
        <taxon>Gunneridae</taxon>
        <taxon>Pentapetalae</taxon>
        <taxon>rosids</taxon>
        <taxon>malvids</taxon>
        <taxon>Brassicales</taxon>
        <taxon>Brassicaceae</taxon>
        <taxon>Coluteocarpeae</taxon>
        <taxon>Noccaea</taxon>
    </lineage>
</organism>
<dbReference type="PANTHER" id="PTHR31662">
    <property type="entry name" value="BNAANNG10740D PROTEIN-RELATED"/>
    <property type="match status" value="1"/>
</dbReference>
<evidence type="ECO:0000313" key="4">
    <source>
        <dbReference type="EMBL" id="JAU34334.1"/>
    </source>
</evidence>